<name>A0A0L0VN00_9BASI</name>
<evidence type="ECO:0000256" key="1">
    <source>
        <dbReference type="SAM" id="SignalP"/>
    </source>
</evidence>
<keyword evidence="1" id="KW-0732">Signal</keyword>
<feature type="signal peptide" evidence="1">
    <location>
        <begin position="1"/>
        <end position="21"/>
    </location>
</feature>
<protein>
    <submittedName>
        <fullName evidence="2">Uncharacterized protein</fullName>
    </submittedName>
</protein>
<feature type="chain" id="PRO_5005550249" evidence="1">
    <location>
        <begin position="22"/>
        <end position="124"/>
    </location>
</feature>
<organism evidence="2 3">
    <name type="scientific">Puccinia striiformis f. sp. tritici PST-78</name>
    <dbReference type="NCBI Taxonomy" id="1165861"/>
    <lineage>
        <taxon>Eukaryota</taxon>
        <taxon>Fungi</taxon>
        <taxon>Dikarya</taxon>
        <taxon>Basidiomycota</taxon>
        <taxon>Pucciniomycotina</taxon>
        <taxon>Pucciniomycetes</taxon>
        <taxon>Pucciniales</taxon>
        <taxon>Pucciniaceae</taxon>
        <taxon>Puccinia</taxon>
    </lineage>
</organism>
<proteinExistence type="predicted"/>
<keyword evidence="3" id="KW-1185">Reference proteome</keyword>
<comment type="caution">
    <text evidence="2">The sequence shown here is derived from an EMBL/GenBank/DDBJ whole genome shotgun (WGS) entry which is preliminary data.</text>
</comment>
<evidence type="ECO:0000313" key="2">
    <source>
        <dbReference type="EMBL" id="KNF00577.1"/>
    </source>
</evidence>
<sequence>MSTIKLYIILSLTIATSLTIAAGDATAEPKFVGSMSPEPEVDAPKPLFSCISPLIGYCASPYKKDGVSYYVSSVPISGGKYDCNSYGGSNSSCCDPAKLKFTDPPSNQIVLAANYKAACSSPRK</sequence>
<evidence type="ECO:0000313" key="3">
    <source>
        <dbReference type="Proteomes" id="UP000054564"/>
    </source>
</evidence>
<accession>A0A0L0VN00</accession>
<dbReference type="Proteomes" id="UP000054564">
    <property type="component" value="Unassembled WGS sequence"/>
</dbReference>
<gene>
    <name evidence="2" type="ORF">PSTG_06270</name>
</gene>
<dbReference type="AlphaFoldDB" id="A0A0L0VN00"/>
<dbReference type="EMBL" id="AJIL01000036">
    <property type="protein sequence ID" value="KNF00577.1"/>
    <property type="molecule type" value="Genomic_DNA"/>
</dbReference>
<reference evidence="3" key="1">
    <citation type="submission" date="2014-03" db="EMBL/GenBank/DDBJ databases">
        <title>The Genome Sequence of Puccinia striiformis f. sp. tritici PST-78.</title>
        <authorList>
            <consortium name="The Broad Institute Genome Sequencing Platform"/>
            <person name="Cuomo C."/>
            <person name="Hulbert S."/>
            <person name="Chen X."/>
            <person name="Walker B."/>
            <person name="Young S.K."/>
            <person name="Zeng Q."/>
            <person name="Gargeya S."/>
            <person name="Fitzgerald M."/>
            <person name="Haas B."/>
            <person name="Abouelleil A."/>
            <person name="Alvarado L."/>
            <person name="Arachchi H.M."/>
            <person name="Berlin A.M."/>
            <person name="Chapman S.B."/>
            <person name="Goldberg J."/>
            <person name="Griggs A."/>
            <person name="Gujja S."/>
            <person name="Hansen M."/>
            <person name="Howarth C."/>
            <person name="Imamovic A."/>
            <person name="Larimer J."/>
            <person name="McCowan C."/>
            <person name="Montmayeur A."/>
            <person name="Murphy C."/>
            <person name="Neiman D."/>
            <person name="Pearson M."/>
            <person name="Priest M."/>
            <person name="Roberts A."/>
            <person name="Saif S."/>
            <person name="Shea T."/>
            <person name="Sisk P."/>
            <person name="Sykes S."/>
            <person name="Wortman J."/>
            <person name="Nusbaum C."/>
            <person name="Birren B."/>
        </authorList>
    </citation>
    <scope>NUCLEOTIDE SEQUENCE [LARGE SCALE GENOMIC DNA]</scope>
    <source>
        <strain evidence="3">race PST-78</strain>
    </source>
</reference>